<reference evidence="2" key="1">
    <citation type="submission" date="2023-11" db="EMBL/GenBank/DDBJ databases">
        <authorList>
            <person name="Alioto T."/>
            <person name="Alioto T."/>
            <person name="Gomez Garrido J."/>
        </authorList>
    </citation>
    <scope>NUCLEOTIDE SEQUENCE</scope>
</reference>
<keyword evidence="3" id="KW-1185">Reference proteome</keyword>
<dbReference type="Proteomes" id="UP001296104">
    <property type="component" value="Unassembled WGS sequence"/>
</dbReference>
<feature type="compositionally biased region" description="Basic and acidic residues" evidence="1">
    <location>
        <begin position="281"/>
        <end position="294"/>
    </location>
</feature>
<evidence type="ECO:0000313" key="2">
    <source>
        <dbReference type="EMBL" id="CAK3945617.1"/>
    </source>
</evidence>
<comment type="caution">
    <text evidence="2">The sequence shown here is derived from an EMBL/GenBank/DDBJ whole genome shotgun (WGS) entry which is preliminary data.</text>
</comment>
<sequence length="858" mass="94429">MPLRRDFDSIYGVVKRALRSGERLPRSDVEERYARANGMDQTIAAIDRAAALGQLTYRPTEHGVQYRTGPRAVDSYTPLTIMCTKREAVVTRGTHTYHGAIAAGLHDTSVAETLQGTDVIAVHLLLIESGGQVSIDLRLGTGNTLARFEREVLLGAAVMAVLPRGIWMCIEEMIVRGLGFATVAHLVLAKSGEQVNIVQSGDQVSIVQSGDQVSIVQSGEQVSIVQSGEQTPDQEANKTRALRPSESSSPKKSVPAKRPREESQPKPEKLPRANEGIESPPAKKDSHERKKVDSGRGVPCPGQHVSPPGNDFNIASMDEECNSAMLQSGPGNRAVMILRSFAEILQRADGMDWQQEGWKYQQPPATQQANGYDCGPLTTSNALQAARGQEPEPDTESPLTTVAFDVRQTLCNIMLEDVERRWLEEDLLDRVWMDAKATAEVEGLDFDTEEEDILKERTSIVLRTSGVTFIQCEGDDDKTYQLDTRPGHLVDTATQTEFMSAPEGEIQLDKPRSGAFSLAISVVRASGPQKQKENFEQMERRAREQKVAFGKICGLEHGIDDEAAETWEDVESSISQGRVPWKEYCYTGSSRGGLLDDDSSSPAMKIRSLLERLQKMAETSNDPLHVALLQSGPDGGSTNNEALSFFQDQYPHLRFRLIVFFDARRIWNEAFFNTDPTSGIIWASFEVDKLASLFAGEVEDTAGHVCYMRFLTSCTLVNYRKMDCSLQALHKNLGFHSGIQNHIASGLTGKGRKSFSIANSAVAGSSLNPKTTGVPCSRGCIDERTGDVRVFGSRWSMLRHARDSCDNIPDHEKTRDPCLNGCIDPKTGDVATFKSKASLKVHMKSHCRAGADERPLPM</sequence>
<feature type="region of interest" description="Disordered" evidence="1">
    <location>
        <begin position="224"/>
        <end position="311"/>
    </location>
</feature>
<accession>A0AAI8YWA9</accession>
<feature type="compositionally biased region" description="Low complexity" evidence="1">
    <location>
        <begin position="244"/>
        <end position="253"/>
    </location>
</feature>
<proteinExistence type="predicted"/>
<gene>
    <name evidence="2" type="ORF">LECACI_7A003179</name>
</gene>
<dbReference type="EMBL" id="CAVMBE010000015">
    <property type="protein sequence ID" value="CAK3945617.1"/>
    <property type="molecule type" value="Genomic_DNA"/>
</dbReference>
<feature type="compositionally biased region" description="Basic and acidic residues" evidence="1">
    <location>
        <begin position="258"/>
        <end position="272"/>
    </location>
</feature>
<evidence type="ECO:0000256" key="1">
    <source>
        <dbReference type="SAM" id="MobiDB-lite"/>
    </source>
</evidence>
<dbReference type="AlphaFoldDB" id="A0AAI8YWA9"/>
<evidence type="ECO:0000313" key="3">
    <source>
        <dbReference type="Proteomes" id="UP001296104"/>
    </source>
</evidence>
<feature type="compositionally biased region" description="Polar residues" evidence="1">
    <location>
        <begin position="224"/>
        <end position="234"/>
    </location>
</feature>
<organism evidence="2 3">
    <name type="scientific">Lecanosticta acicola</name>
    <dbReference type="NCBI Taxonomy" id="111012"/>
    <lineage>
        <taxon>Eukaryota</taxon>
        <taxon>Fungi</taxon>
        <taxon>Dikarya</taxon>
        <taxon>Ascomycota</taxon>
        <taxon>Pezizomycotina</taxon>
        <taxon>Dothideomycetes</taxon>
        <taxon>Dothideomycetidae</taxon>
        <taxon>Mycosphaerellales</taxon>
        <taxon>Mycosphaerellaceae</taxon>
        <taxon>Lecanosticta</taxon>
    </lineage>
</organism>
<name>A0AAI8YWA9_9PEZI</name>
<protein>
    <submittedName>
        <fullName evidence="2">Uncharacterized protein</fullName>
    </submittedName>
</protein>